<comment type="subcellular location">
    <subcellularLocation>
        <location evidence="1">Nucleus</location>
    </subcellularLocation>
</comment>
<comment type="similarity">
    <text evidence="5">Belongs to the archaeal Rpo11/eukaryotic RPB11/RPC19 RNA polymerase subunit family.</text>
</comment>
<protein>
    <recommendedName>
        <fullName evidence="7">DNA-directed RNA polymerase RBP11-like dimerisation domain-containing protein</fullName>
    </recommendedName>
</protein>
<dbReference type="InterPro" id="IPR009025">
    <property type="entry name" value="RBP11-like_dimer"/>
</dbReference>
<gene>
    <name evidence="8" type="ORF">OEA41_004343</name>
</gene>
<dbReference type="InterPro" id="IPR022905">
    <property type="entry name" value="Rpo11-like"/>
</dbReference>
<evidence type="ECO:0000256" key="2">
    <source>
        <dbReference type="ARBA" id="ARBA00022478"/>
    </source>
</evidence>
<dbReference type="GO" id="GO:0003677">
    <property type="term" value="F:DNA binding"/>
    <property type="evidence" value="ECO:0007669"/>
    <property type="project" value="InterPro"/>
</dbReference>
<dbReference type="AlphaFoldDB" id="A0AAD9Z049"/>
<dbReference type="InterPro" id="IPR008193">
    <property type="entry name" value="RNA_pol_Rpb11_13-16kDa_CS"/>
</dbReference>
<proteinExistence type="inferred from homology"/>
<dbReference type="Pfam" id="PF13656">
    <property type="entry name" value="RNA_pol_L_2"/>
    <property type="match status" value="1"/>
</dbReference>
<dbReference type="GO" id="GO:0005665">
    <property type="term" value="C:RNA polymerase II, core complex"/>
    <property type="evidence" value="ECO:0007669"/>
    <property type="project" value="InterPro"/>
</dbReference>
<feature type="region of interest" description="Disordered" evidence="6">
    <location>
        <begin position="211"/>
        <end position="230"/>
    </location>
</feature>
<keyword evidence="4" id="KW-0539">Nucleus</keyword>
<dbReference type="PANTHER" id="PTHR13946:SF16">
    <property type="entry name" value="DNA-DIRECTED RNA POLYMERASE II SUBUNIT RPB11"/>
    <property type="match status" value="1"/>
</dbReference>
<dbReference type="InterPro" id="IPR037685">
    <property type="entry name" value="RBP11"/>
</dbReference>
<accession>A0AAD9Z049</accession>
<organism evidence="8 9">
    <name type="scientific">Lepraria neglecta</name>
    <dbReference type="NCBI Taxonomy" id="209136"/>
    <lineage>
        <taxon>Eukaryota</taxon>
        <taxon>Fungi</taxon>
        <taxon>Dikarya</taxon>
        <taxon>Ascomycota</taxon>
        <taxon>Pezizomycotina</taxon>
        <taxon>Lecanoromycetes</taxon>
        <taxon>OSLEUM clade</taxon>
        <taxon>Lecanoromycetidae</taxon>
        <taxon>Lecanorales</taxon>
        <taxon>Lecanorineae</taxon>
        <taxon>Stereocaulaceae</taxon>
        <taxon>Lepraria</taxon>
    </lineage>
</organism>
<evidence type="ECO:0000256" key="4">
    <source>
        <dbReference type="ARBA" id="ARBA00023242"/>
    </source>
</evidence>
<name>A0AAD9Z049_9LECA</name>
<evidence type="ECO:0000313" key="9">
    <source>
        <dbReference type="Proteomes" id="UP001276659"/>
    </source>
</evidence>
<sequence>MPSPQRGSLSPPNPAELLAPNADYQDRPVASALGSPTHFSQHSHMSRGGPGLYANMNVNALSSNSNRGPKLTAEDNVPNRFDTFLLGDGEKKVTEEADTRIPSASTFTFNKEDHTLGNLLRSHLLKSPHVRYSGYRIPHPLNRQVYPPKKTHPKQVMFANAPGLASTFELRIQTDGTRTPRAALQQTCRELVNDLSILSREFTKEWELRKMVGDGAKGDEKDGKGKGLGR</sequence>
<dbReference type="InterPro" id="IPR036603">
    <property type="entry name" value="RBP11-like"/>
</dbReference>
<feature type="region of interest" description="Disordered" evidence="6">
    <location>
        <begin position="1"/>
        <end position="51"/>
    </location>
</feature>
<dbReference type="Gene3D" id="3.30.1360.10">
    <property type="entry name" value="RNA polymerase, RBP11-like subunit"/>
    <property type="match status" value="1"/>
</dbReference>
<dbReference type="GO" id="GO:0003899">
    <property type="term" value="F:DNA-directed RNA polymerase activity"/>
    <property type="evidence" value="ECO:0007669"/>
    <property type="project" value="InterPro"/>
</dbReference>
<evidence type="ECO:0000256" key="3">
    <source>
        <dbReference type="ARBA" id="ARBA00023163"/>
    </source>
</evidence>
<keyword evidence="3" id="KW-0804">Transcription</keyword>
<keyword evidence="9" id="KW-1185">Reference proteome</keyword>
<evidence type="ECO:0000313" key="8">
    <source>
        <dbReference type="EMBL" id="KAK3167897.1"/>
    </source>
</evidence>
<dbReference type="HAMAP" id="MF_00261">
    <property type="entry name" value="RNApol_arch_Rpo11"/>
    <property type="match status" value="1"/>
</dbReference>
<dbReference type="GO" id="GO:0046983">
    <property type="term" value="F:protein dimerization activity"/>
    <property type="evidence" value="ECO:0007669"/>
    <property type="project" value="InterPro"/>
</dbReference>
<feature type="domain" description="DNA-directed RNA polymerase RBP11-like dimerisation" evidence="7">
    <location>
        <begin position="105"/>
        <end position="200"/>
    </location>
</feature>
<dbReference type="CDD" id="cd06926">
    <property type="entry name" value="RNAP_II_RPB11"/>
    <property type="match status" value="1"/>
</dbReference>
<evidence type="ECO:0000259" key="7">
    <source>
        <dbReference type="Pfam" id="PF13656"/>
    </source>
</evidence>
<dbReference type="EMBL" id="JASNWA010000010">
    <property type="protein sequence ID" value="KAK3167897.1"/>
    <property type="molecule type" value="Genomic_DNA"/>
</dbReference>
<evidence type="ECO:0000256" key="1">
    <source>
        <dbReference type="ARBA" id="ARBA00004123"/>
    </source>
</evidence>
<dbReference type="SUPFAM" id="SSF55257">
    <property type="entry name" value="RBP11-like subunits of RNA polymerase"/>
    <property type="match status" value="1"/>
</dbReference>
<evidence type="ECO:0000256" key="5">
    <source>
        <dbReference type="ARBA" id="ARBA00025751"/>
    </source>
</evidence>
<dbReference type="PANTHER" id="PTHR13946">
    <property type="entry name" value="DNA-DIRECTED RNA POLYMERASE I,II,III"/>
    <property type="match status" value="1"/>
</dbReference>
<evidence type="ECO:0000256" key="6">
    <source>
        <dbReference type="SAM" id="MobiDB-lite"/>
    </source>
</evidence>
<reference evidence="8" key="1">
    <citation type="submission" date="2022-11" db="EMBL/GenBank/DDBJ databases">
        <title>Chromosomal genome sequence assembly and mating type (MAT) locus characterization of the leprose asexual lichenized fungus Lepraria neglecta (Nyl.) Erichsen.</title>
        <authorList>
            <person name="Allen J.L."/>
            <person name="Pfeffer B."/>
        </authorList>
    </citation>
    <scope>NUCLEOTIDE SEQUENCE</scope>
    <source>
        <strain evidence="8">Allen 5258</strain>
    </source>
</reference>
<comment type="caution">
    <text evidence="8">The sequence shown here is derived from an EMBL/GenBank/DDBJ whole genome shotgun (WGS) entry which is preliminary data.</text>
</comment>
<keyword evidence="2" id="KW-0240">DNA-directed RNA polymerase</keyword>
<dbReference type="PROSITE" id="PS01154">
    <property type="entry name" value="RNA_POL_L_13KD"/>
    <property type="match status" value="1"/>
</dbReference>
<dbReference type="GO" id="GO:0006366">
    <property type="term" value="P:transcription by RNA polymerase II"/>
    <property type="evidence" value="ECO:0007669"/>
    <property type="project" value="InterPro"/>
</dbReference>
<dbReference type="Proteomes" id="UP001276659">
    <property type="component" value="Unassembled WGS sequence"/>
</dbReference>